<reference evidence="4" key="1">
    <citation type="submission" date="2015-02" db="EMBL/GenBank/DDBJ databases">
        <title>Genome sequencing for Strongylocentrotus purpuratus.</title>
        <authorList>
            <person name="Murali S."/>
            <person name="Liu Y."/>
            <person name="Vee V."/>
            <person name="English A."/>
            <person name="Wang M."/>
            <person name="Skinner E."/>
            <person name="Han Y."/>
            <person name="Muzny D.M."/>
            <person name="Worley K.C."/>
            <person name="Gibbs R.A."/>
        </authorList>
    </citation>
    <scope>NUCLEOTIDE SEQUENCE</scope>
</reference>
<proteinExistence type="inferred from homology"/>
<name>A0A7M7N0F9_STRPU</name>
<keyword evidence="4" id="KW-1185">Reference proteome</keyword>
<dbReference type="PANTHER" id="PTHR43903">
    <property type="entry name" value="NEUROLIGIN"/>
    <property type="match status" value="1"/>
</dbReference>
<evidence type="ECO:0000259" key="2">
    <source>
        <dbReference type="Pfam" id="PF00135"/>
    </source>
</evidence>
<dbReference type="InterPro" id="IPR029058">
    <property type="entry name" value="AB_hydrolase_fold"/>
</dbReference>
<sequence length="80" mass="9208">MVNLMNYWTNFANTGTPNSAELPTWPTYTVPELQYMVLDPDLTPSRALRADDVAFWNEFVPELLESSGTSKVRNRWSAPW</sequence>
<dbReference type="GeneID" id="115919444"/>
<dbReference type="OrthoDB" id="3200163at2759"/>
<reference evidence="3" key="2">
    <citation type="submission" date="2021-01" db="UniProtKB">
        <authorList>
            <consortium name="EnsemblMetazoa"/>
        </authorList>
    </citation>
    <scope>IDENTIFICATION</scope>
</reference>
<dbReference type="InterPro" id="IPR002018">
    <property type="entry name" value="CarbesteraseB"/>
</dbReference>
<evidence type="ECO:0000256" key="1">
    <source>
        <dbReference type="ARBA" id="ARBA00005964"/>
    </source>
</evidence>
<dbReference type="RefSeq" id="XP_030829127.1">
    <property type="nucleotide sequence ID" value="XM_030973267.1"/>
</dbReference>
<dbReference type="InterPro" id="IPR051093">
    <property type="entry name" value="Neuroligin/BSAL"/>
</dbReference>
<dbReference type="SUPFAM" id="SSF53474">
    <property type="entry name" value="alpha/beta-Hydrolases"/>
    <property type="match status" value="1"/>
</dbReference>
<dbReference type="Proteomes" id="UP000007110">
    <property type="component" value="Unassembled WGS sequence"/>
</dbReference>
<dbReference type="AlphaFoldDB" id="A0A7M7N0F9"/>
<organism evidence="3 4">
    <name type="scientific">Strongylocentrotus purpuratus</name>
    <name type="common">Purple sea urchin</name>
    <dbReference type="NCBI Taxonomy" id="7668"/>
    <lineage>
        <taxon>Eukaryota</taxon>
        <taxon>Metazoa</taxon>
        <taxon>Echinodermata</taxon>
        <taxon>Eleutherozoa</taxon>
        <taxon>Echinozoa</taxon>
        <taxon>Echinoidea</taxon>
        <taxon>Euechinoidea</taxon>
        <taxon>Echinacea</taxon>
        <taxon>Camarodonta</taxon>
        <taxon>Echinidea</taxon>
        <taxon>Strongylocentrotidae</taxon>
        <taxon>Strongylocentrotus</taxon>
    </lineage>
</organism>
<accession>A0A7M7N0F9</accession>
<dbReference type="EnsemblMetazoa" id="XM_030973267">
    <property type="protein sequence ID" value="XP_030829127"/>
    <property type="gene ID" value="LOC115919444"/>
</dbReference>
<evidence type="ECO:0000313" key="4">
    <source>
        <dbReference type="Proteomes" id="UP000007110"/>
    </source>
</evidence>
<dbReference type="Gene3D" id="3.40.50.1820">
    <property type="entry name" value="alpha/beta hydrolase"/>
    <property type="match status" value="1"/>
</dbReference>
<dbReference type="KEGG" id="spu:115919444"/>
<comment type="similarity">
    <text evidence="1">Belongs to the type-B carboxylesterase/lipase family.</text>
</comment>
<evidence type="ECO:0000313" key="3">
    <source>
        <dbReference type="EnsemblMetazoa" id="XP_030829127"/>
    </source>
</evidence>
<protein>
    <recommendedName>
        <fullName evidence="2">Carboxylesterase type B domain-containing protein</fullName>
    </recommendedName>
</protein>
<feature type="domain" description="Carboxylesterase type B" evidence="2">
    <location>
        <begin position="3"/>
        <end position="56"/>
    </location>
</feature>
<dbReference type="Pfam" id="PF00135">
    <property type="entry name" value="COesterase"/>
    <property type="match status" value="1"/>
</dbReference>
<dbReference type="InParanoid" id="A0A7M7N0F9"/>